<feature type="region of interest" description="Disordered" evidence="1">
    <location>
        <begin position="122"/>
        <end position="144"/>
    </location>
</feature>
<comment type="caution">
    <text evidence="2">The sequence shown here is derived from an EMBL/GenBank/DDBJ whole genome shotgun (WGS) entry which is preliminary data.</text>
</comment>
<dbReference type="AlphaFoldDB" id="A0A8X7S2B9"/>
<dbReference type="EMBL" id="JAAMPC010000008">
    <property type="protein sequence ID" value="KAG2298241.1"/>
    <property type="molecule type" value="Genomic_DNA"/>
</dbReference>
<protein>
    <submittedName>
        <fullName evidence="2">Uncharacterized protein</fullName>
    </submittedName>
</protein>
<sequence length="178" mass="18873">MPPGIGQPAWQCCPAPGQCRPVPGGQRGSAGRFVRGFWITPVKRKQTKAGGSSKAEPPIKKQKKVSSIVEDEAAVEGKGASEKEGTEDIENKKRFDIADLVRISVEEYLSKVRTTIFIAAITNPPPPPQQSVTSPPAKASISSSPAKAITIVAQASDVDFVTVSPSKDPARTPDEVKV</sequence>
<reference evidence="2 3" key="1">
    <citation type="submission" date="2020-02" db="EMBL/GenBank/DDBJ databases">
        <authorList>
            <person name="Ma Q."/>
            <person name="Huang Y."/>
            <person name="Song X."/>
            <person name="Pei D."/>
        </authorList>
    </citation>
    <scope>NUCLEOTIDE SEQUENCE [LARGE SCALE GENOMIC DNA]</scope>
    <source>
        <strain evidence="2">Sxm20200214</strain>
        <tissue evidence="2">Leaf</tissue>
    </source>
</reference>
<name>A0A8X7S2B9_BRACI</name>
<organism evidence="2 3">
    <name type="scientific">Brassica carinata</name>
    <name type="common">Ethiopian mustard</name>
    <name type="synonym">Abyssinian cabbage</name>
    <dbReference type="NCBI Taxonomy" id="52824"/>
    <lineage>
        <taxon>Eukaryota</taxon>
        <taxon>Viridiplantae</taxon>
        <taxon>Streptophyta</taxon>
        <taxon>Embryophyta</taxon>
        <taxon>Tracheophyta</taxon>
        <taxon>Spermatophyta</taxon>
        <taxon>Magnoliopsida</taxon>
        <taxon>eudicotyledons</taxon>
        <taxon>Gunneridae</taxon>
        <taxon>Pentapetalae</taxon>
        <taxon>rosids</taxon>
        <taxon>malvids</taxon>
        <taxon>Brassicales</taxon>
        <taxon>Brassicaceae</taxon>
        <taxon>Brassiceae</taxon>
        <taxon>Brassica</taxon>
    </lineage>
</organism>
<evidence type="ECO:0000313" key="2">
    <source>
        <dbReference type="EMBL" id="KAG2298241.1"/>
    </source>
</evidence>
<feature type="compositionally biased region" description="Basic and acidic residues" evidence="1">
    <location>
        <begin position="79"/>
        <end position="89"/>
    </location>
</feature>
<keyword evidence="3" id="KW-1185">Reference proteome</keyword>
<evidence type="ECO:0000256" key="1">
    <source>
        <dbReference type="SAM" id="MobiDB-lite"/>
    </source>
</evidence>
<gene>
    <name evidence="2" type="ORF">Bca52824_034713</name>
</gene>
<proteinExistence type="predicted"/>
<feature type="compositionally biased region" description="Low complexity" evidence="1">
    <location>
        <begin position="130"/>
        <end position="144"/>
    </location>
</feature>
<accession>A0A8X7S2B9</accession>
<evidence type="ECO:0000313" key="3">
    <source>
        <dbReference type="Proteomes" id="UP000886595"/>
    </source>
</evidence>
<dbReference type="Proteomes" id="UP000886595">
    <property type="component" value="Unassembled WGS sequence"/>
</dbReference>
<feature type="region of interest" description="Disordered" evidence="1">
    <location>
        <begin position="44"/>
        <end position="89"/>
    </location>
</feature>